<feature type="transmembrane region" description="Helical" evidence="8">
    <location>
        <begin position="156"/>
        <end position="178"/>
    </location>
</feature>
<feature type="transmembrane region" description="Helical" evidence="8">
    <location>
        <begin position="208"/>
        <end position="227"/>
    </location>
</feature>
<dbReference type="AlphaFoldDB" id="A0A0B2V603"/>
<dbReference type="InterPro" id="IPR017452">
    <property type="entry name" value="GPCR_Rhodpsn_7TM"/>
</dbReference>
<dbReference type="GO" id="GO:0005886">
    <property type="term" value="C:plasma membrane"/>
    <property type="evidence" value="ECO:0007669"/>
    <property type="project" value="UniProtKB-SubCell"/>
</dbReference>
<dbReference type="SUPFAM" id="SSF81321">
    <property type="entry name" value="Family A G protein-coupled receptor-like"/>
    <property type="match status" value="1"/>
</dbReference>
<comment type="subcellular location">
    <subcellularLocation>
        <location evidence="1">Cell membrane</location>
        <topology evidence="1">Multi-pass membrane protein</topology>
    </subcellularLocation>
</comment>
<evidence type="ECO:0000256" key="1">
    <source>
        <dbReference type="ARBA" id="ARBA00004651"/>
    </source>
</evidence>
<dbReference type="OrthoDB" id="5835578at2759"/>
<keyword evidence="7" id="KW-0807">Transducer</keyword>
<proteinExistence type="predicted"/>
<feature type="transmembrane region" description="Helical" evidence="8">
    <location>
        <begin position="73"/>
        <end position="100"/>
    </location>
</feature>
<dbReference type="GO" id="GO:0004930">
    <property type="term" value="F:G protein-coupled receptor activity"/>
    <property type="evidence" value="ECO:0007669"/>
    <property type="project" value="UniProtKB-KW"/>
</dbReference>
<gene>
    <name evidence="10" type="ORF">Tcan_05070</name>
</gene>
<dbReference type="InterPro" id="IPR040435">
    <property type="entry name" value="Put_GPCR_Chromadorea"/>
</dbReference>
<evidence type="ECO:0000313" key="11">
    <source>
        <dbReference type="Proteomes" id="UP000031036"/>
    </source>
</evidence>
<evidence type="ECO:0000313" key="10">
    <source>
        <dbReference type="EMBL" id="KHN76882.1"/>
    </source>
</evidence>
<evidence type="ECO:0000259" key="9">
    <source>
        <dbReference type="PROSITE" id="PS50262"/>
    </source>
</evidence>
<feature type="domain" description="G-protein coupled receptors family 1 profile" evidence="9">
    <location>
        <begin position="53"/>
        <end position="224"/>
    </location>
</feature>
<dbReference type="CDD" id="cd00637">
    <property type="entry name" value="7tm_classA_rhodopsin-like"/>
    <property type="match status" value="1"/>
</dbReference>
<feature type="transmembrane region" description="Helical" evidence="8">
    <location>
        <begin position="253"/>
        <end position="275"/>
    </location>
</feature>
<dbReference type="Proteomes" id="UP000031036">
    <property type="component" value="Unassembled WGS sequence"/>
</dbReference>
<keyword evidence="3 8" id="KW-0812">Transmembrane</keyword>
<protein>
    <recommendedName>
        <fullName evidence="9">G-protein coupled receptors family 1 profile domain-containing protein</fullName>
    </recommendedName>
</protein>
<feature type="transmembrane region" description="Helical" evidence="8">
    <location>
        <begin position="37"/>
        <end position="61"/>
    </location>
</feature>
<keyword evidence="2" id="KW-1003">Cell membrane</keyword>
<feature type="transmembrane region" description="Helical" evidence="8">
    <location>
        <begin position="115"/>
        <end position="136"/>
    </location>
</feature>
<dbReference type="OMA" id="NEWSGCK"/>
<sequence>MFLSYVRTDCFVNLSDDRLEYFKQKRTERVDAMFRIYYGWLPIPLTLIALTFATLYVVTVCHSIKARYVSRKYYALLVNRTIGDILSCLVALIMSIYVLYAKHITVNAVAIVENLFIGGFWSGMVSYVSLSILKLYSIWKPLSYRQIFTMKRCLHLIALSWVIFAVIELCALMMYALVEVPVLNEWSGCKYETCIRIAHRIRRSVAPAIYLFTLLVFALTVLLIKRAQKFSNSFKRKDQHSSEKCPRFPLWKLTLNVGTFGGLSFFYVLWCFWLLLHRDQCFFLRNYVEVMRLFGIIRCSLLLRVLIDPIISFITDYQIRRGVYCYFGLRSKIEERESSFQRSNISDDSIMCISRPRIRSIETISSKL</sequence>
<evidence type="ECO:0000256" key="6">
    <source>
        <dbReference type="ARBA" id="ARBA00023136"/>
    </source>
</evidence>
<comment type="caution">
    <text evidence="10">The sequence shown here is derived from an EMBL/GenBank/DDBJ whole genome shotgun (WGS) entry which is preliminary data.</text>
</comment>
<reference evidence="10 11" key="1">
    <citation type="submission" date="2014-11" db="EMBL/GenBank/DDBJ databases">
        <title>Genetic blueprint of the zoonotic pathogen Toxocara canis.</title>
        <authorList>
            <person name="Zhu X.-Q."/>
            <person name="Korhonen P.K."/>
            <person name="Cai H."/>
            <person name="Young N.D."/>
            <person name="Nejsum P."/>
            <person name="von Samson-Himmelstjerna G."/>
            <person name="Boag P.R."/>
            <person name="Tan P."/>
            <person name="Li Q."/>
            <person name="Min J."/>
            <person name="Yang Y."/>
            <person name="Wang X."/>
            <person name="Fang X."/>
            <person name="Hall R.S."/>
            <person name="Hofmann A."/>
            <person name="Sternberg P.W."/>
            <person name="Jex A.R."/>
            <person name="Gasser R.B."/>
        </authorList>
    </citation>
    <scope>NUCLEOTIDE SEQUENCE [LARGE SCALE GENOMIC DNA]</scope>
    <source>
        <strain evidence="10">PN_DK_2014</strain>
    </source>
</reference>
<dbReference type="Gene3D" id="1.20.1070.10">
    <property type="entry name" value="Rhodopsin 7-helix transmembrane proteins"/>
    <property type="match status" value="1"/>
</dbReference>
<keyword evidence="5" id="KW-0675">Receptor</keyword>
<evidence type="ECO:0000256" key="5">
    <source>
        <dbReference type="ARBA" id="ARBA00023040"/>
    </source>
</evidence>
<keyword evidence="5" id="KW-0297">G-protein coupled receptor</keyword>
<dbReference type="PANTHER" id="PTHR37441">
    <property type="entry name" value="PROTEIN CBG16518"/>
    <property type="match status" value="1"/>
</dbReference>
<evidence type="ECO:0000256" key="7">
    <source>
        <dbReference type="ARBA" id="ARBA00023224"/>
    </source>
</evidence>
<name>A0A0B2V603_TOXCA</name>
<keyword evidence="6 8" id="KW-0472">Membrane</keyword>
<evidence type="ECO:0000256" key="4">
    <source>
        <dbReference type="ARBA" id="ARBA00022989"/>
    </source>
</evidence>
<keyword evidence="4 8" id="KW-1133">Transmembrane helix</keyword>
<dbReference type="PROSITE" id="PS50262">
    <property type="entry name" value="G_PROTEIN_RECEP_F1_2"/>
    <property type="match status" value="1"/>
</dbReference>
<evidence type="ECO:0000256" key="2">
    <source>
        <dbReference type="ARBA" id="ARBA00022475"/>
    </source>
</evidence>
<organism evidence="10 11">
    <name type="scientific">Toxocara canis</name>
    <name type="common">Canine roundworm</name>
    <dbReference type="NCBI Taxonomy" id="6265"/>
    <lineage>
        <taxon>Eukaryota</taxon>
        <taxon>Metazoa</taxon>
        <taxon>Ecdysozoa</taxon>
        <taxon>Nematoda</taxon>
        <taxon>Chromadorea</taxon>
        <taxon>Rhabditida</taxon>
        <taxon>Spirurina</taxon>
        <taxon>Ascaridomorpha</taxon>
        <taxon>Ascaridoidea</taxon>
        <taxon>Toxocaridae</taxon>
        <taxon>Toxocara</taxon>
    </lineage>
</organism>
<dbReference type="EMBL" id="JPKZ01002390">
    <property type="protein sequence ID" value="KHN76882.1"/>
    <property type="molecule type" value="Genomic_DNA"/>
</dbReference>
<evidence type="ECO:0000256" key="3">
    <source>
        <dbReference type="ARBA" id="ARBA00022692"/>
    </source>
</evidence>
<accession>A0A0B2V603</accession>
<dbReference type="PANTHER" id="PTHR37441:SF7">
    <property type="entry name" value="G-PROTEIN COUPLED RECEPTORS FAMILY 1 PROFILE DOMAIN-CONTAINING PROTEIN"/>
    <property type="match status" value="1"/>
</dbReference>
<keyword evidence="11" id="KW-1185">Reference proteome</keyword>
<evidence type="ECO:0000256" key="8">
    <source>
        <dbReference type="SAM" id="Phobius"/>
    </source>
</evidence>